<dbReference type="InterPro" id="IPR044511">
    <property type="entry name" value="At1g03370/At5g50170-like"/>
</dbReference>
<dbReference type="EMBL" id="OZ019901">
    <property type="protein sequence ID" value="CAK9237002.1"/>
    <property type="molecule type" value="Genomic_DNA"/>
</dbReference>
<dbReference type="Pfam" id="PF16016">
    <property type="entry name" value="VASt"/>
    <property type="match status" value="2"/>
</dbReference>
<dbReference type="PROSITE" id="PS50004">
    <property type="entry name" value="C2"/>
    <property type="match status" value="2"/>
</dbReference>
<keyword evidence="2" id="KW-0812">Transmembrane</keyword>
<feature type="domain" description="C2" evidence="6">
    <location>
        <begin position="1"/>
        <end position="101"/>
    </location>
</feature>
<feature type="domain" description="C2" evidence="6">
    <location>
        <begin position="578"/>
        <end position="690"/>
    </location>
</feature>
<evidence type="ECO:0000256" key="4">
    <source>
        <dbReference type="ARBA" id="ARBA00023136"/>
    </source>
</evidence>
<dbReference type="SMART" id="SM00239">
    <property type="entry name" value="C2"/>
    <property type="match status" value="2"/>
</dbReference>
<proteinExistence type="predicted"/>
<keyword evidence="9" id="KW-1185">Reference proteome</keyword>
<dbReference type="InterPro" id="IPR000008">
    <property type="entry name" value="C2_dom"/>
</dbReference>
<sequence>MKLHVRVIEARGLAARDSNGFSDPFVRLQLGTTRARTSVVYRNLNPSWNEEFVFNVVDLDEELSIMVWDEDRFTDDFLGQVRISVSSVLSAEKLTVHRSWFPLRKRNEKSKHPVTGEICLSLSLFGRQPSHQSIETDSVEIPVVLEESMAVSNIAEEQEPLLSRSTSMDSDSSTDASHLVDPEDDIKQNSEAPLNQEASTGLHPDEDLQKEVNLQRKRHRRNKKWKDDVDRVAYKISSVFKKPGKHGGSESPSFASSRPSERSVAPDSRNKYEMSSDEDVESIPLSFFDDDGKTVGASPEEIPAPLSGGVVLDQMYSVSAKALNAILFKPGSAFVQDLIASQRSTDYAEEPWRKLGNEPIKRTISYVKAATKLVKAVRATEVQTYTRADDKCFVVSSTCATPDVPYGGNFVVELQISIAAGEDSPTGEKSSRLEISWRLNFLHSTMMKGMIESGARQGIKDSYEIYREVLARHATPILADSLSRTVLTGNQEDERPVSDWQFAWDYLGNYQVLAALLSLMFLLVHIAITPRKQKGGLEFWGLDFPDTLMELVTSSIVVVQVENVVKLVYDVVRARYWQSGDHGVKAQGDGWLTTVTLIEGENIAPSDSGVANPYVVFTCNGETRTSSVKLRTAQPHWGEIFEFNATEDLPSTMDVEVFDYDGPFSEAESLGHAEVNFLKQGPGELADFWISLSGKSALAHGSRLHIRVNLFNTQETDGLPGYIERVEREVGAKVLKRSAQRNSSFQKLFSLPAEEFLINDFACAIKRKIPIQGRLFLSTRLLGFYSNLFGHKTKFTLMWEDIEEIKESAQAINPSIVIFLRKGRAYDARHGARGIDGRGRLKFQFLSFVRSGTAFRTIVALWKNRHLSPQQQMDIIASVEAGDMKYAVAERQADNTQPFLAVEEASMSEVISTEIPITAESVLSVFQNKDLDQRVHEKLGLIDYKSTGWESVEQKPGVQRRQESYTLNRQISQFGSKVSCIQQITVTSEDAKKIVIDDMLTLHDVPFGDHFQVQVRREIETMSKNPVSSQEKAFVGVAWHKSTEFQRNITKNVYEHMTKQIQEMTGLIVEEVLANNRSEN</sequence>
<dbReference type="InterPro" id="IPR004182">
    <property type="entry name" value="GRAM"/>
</dbReference>
<dbReference type="CDD" id="cd00030">
    <property type="entry name" value="C2"/>
    <property type="match status" value="2"/>
</dbReference>
<accession>A0ABP0V7S8</accession>
<gene>
    <name evidence="8" type="ORF">CSSPTR1EN2_LOCUS23402</name>
</gene>
<dbReference type="Pfam" id="PF02893">
    <property type="entry name" value="GRAM"/>
    <property type="match status" value="1"/>
</dbReference>
<feature type="region of interest" description="Disordered" evidence="5">
    <location>
        <begin position="156"/>
        <end position="181"/>
    </location>
</feature>
<feature type="compositionally biased region" description="Basic and acidic residues" evidence="5">
    <location>
        <begin position="203"/>
        <end position="214"/>
    </location>
</feature>
<feature type="domain" description="VASt" evidence="7">
    <location>
        <begin position="307"/>
        <end position="478"/>
    </location>
</feature>
<dbReference type="Proteomes" id="UP001497512">
    <property type="component" value="Chromosome 9"/>
</dbReference>
<reference evidence="8" key="1">
    <citation type="submission" date="2024-02" db="EMBL/GenBank/DDBJ databases">
        <authorList>
            <consortium name="ELIXIR-Norway"/>
            <consortium name="Elixir Norway"/>
        </authorList>
    </citation>
    <scope>NUCLEOTIDE SEQUENCE</scope>
</reference>
<evidence type="ECO:0000313" key="8">
    <source>
        <dbReference type="EMBL" id="CAK9237002.1"/>
    </source>
</evidence>
<dbReference type="PROSITE" id="PS51778">
    <property type="entry name" value="VAST"/>
    <property type="match status" value="2"/>
</dbReference>
<feature type="compositionally biased region" description="Low complexity" evidence="5">
    <location>
        <begin position="249"/>
        <end position="258"/>
    </location>
</feature>
<evidence type="ECO:0000256" key="3">
    <source>
        <dbReference type="ARBA" id="ARBA00022989"/>
    </source>
</evidence>
<keyword evidence="3" id="KW-1133">Transmembrane helix</keyword>
<dbReference type="PRINTS" id="PR00360">
    <property type="entry name" value="C2DOMAIN"/>
</dbReference>
<name>A0ABP0V7S8_9BRYO</name>
<dbReference type="Pfam" id="PF00168">
    <property type="entry name" value="C2"/>
    <property type="match status" value="2"/>
</dbReference>
<dbReference type="InterPro" id="IPR035892">
    <property type="entry name" value="C2_domain_sf"/>
</dbReference>
<evidence type="ECO:0000256" key="1">
    <source>
        <dbReference type="ARBA" id="ARBA00004167"/>
    </source>
</evidence>
<organism evidence="8 9">
    <name type="scientific">Sphagnum troendelagicum</name>
    <dbReference type="NCBI Taxonomy" id="128251"/>
    <lineage>
        <taxon>Eukaryota</taxon>
        <taxon>Viridiplantae</taxon>
        <taxon>Streptophyta</taxon>
        <taxon>Embryophyta</taxon>
        <taxon>Bryophyta</taxon>
        <taxon>Sphagnophytina</taxon>
        <taxon>Sphagnopsida</taxon>
        <taxon>Sphagnales</taxon>
        <taxon>Sphagnaceae</taxon>
        <taxon>Sphagnum</taxon>
    </lineage>
</organism>
<dbReference type="InterPro" id="IPR031968">
    <property type="entry name" value="VASt"/>
</dbReference>
<evidence type="ECO:0000259" key="6">
    <source>
        <dbReference type="PROSITE" id="PS50004"/>
    </source>
</evidence>
<feature type="region of interest" description="Disordered" evidence="5">
    <location>
        <begin position="196"/>
        <end position="226"/>
    </location>
</feature>
<feature type="compositionally biased region" description="Low complexity" evidence="5">
    <location>
        <begin position="163"/>
        <end position="177"/>
    </location>
</feature>
<keyword evidence="4" id="KW-0472">Membrane</keyword>
<evidence type="ECO:0000256" key="5">
    <source>
        <dbReference type="SAM" id="MobiDB-lite"/>
    </source>
</evidence>
<comment type="subcellular location">
    <subcellularLocation>
        <location evidence="1">Membrane</location>
        <topology evidence="1">Single-pass membrane protein</topology>
    </subcellularLocation>
</comment>
<feature type="compositionally biased region" description="Basic residues" evidence="5">
    <location>
        <begin position="215"/>
        <end position="224"/>
    </location>
</feature>
<evidence type="ECO:0000313" key="9">
    <source>
        <dbReference type="Proteomes" id="UP001497512"/>
    </source>
</evidence>
<evidence type="ECO:0000256" key="2">
    <source>
        <dbReference type="ARBA" id="ARBA00022692"/>
    </source>
</evidence>
<protein>
    <recommendedName>
        <fullName evidence="10">C2 and GRAM domain-containing protein</fullName>
    </recommendedName>
</protein>
<dbReference type="SUPFAM" id="SSF49562">
    <property type="entry name" value="C2 domain (Calcium/lipid-binding domain, CaLB)"/>
    <property type="match status" value="2"/>
</dbReference>
<evidence type="ECO:0000259" key="7">
    <source>
        <dbReference type="PROSITE" id="PS51778"/>
    </source>
</evidence>
<dbReference type="InterPro" id="IPR011993">
    <property type="entry name" value="PH-like_dom_sf"/>
</dbReference>
<evidence type="ECO:0008006" key="10">
    <source>
        <dbReference type="Google" id="ProtNLM"/>
    </source>
</evidence>
<dbReference type="SMART" id="SM00568">
    <property type="entry name" value="GRAM"/>
    <property type="match status" value="1"/>
</dbReference>
<dbReference type="Gene3D" id="2.60.40.150">
    <property type="entry name" value="C2 domain"/>
    <property type="match status" value="2"/>
</dbReference>
<dbReference type="PANTHER" id="PTHR46296">
    <property type="entry name" value="BNAA05G37250D PROTEIN"/>
    <property type="match status" value="1"/>
</dbReference>
<feature type="region of interest" description="Disordered" evidence="5">
    <location>
        <begin position="240"/>
        <end position="277"/>
    </location>
</feature>
<dbReference type="PANTHER" id="PTHR46296:SF8">
    <property type="entry name" value="OS06G0297800 PROTEIN"/>
    <property type="match status" value="1"/>
</dbReference>
<dbReference type="Gene3D" id="2.30.29.30">
    <property type="entry name" value="Pleckstrin-homology domain (PH domain)/Phosphotyrosine-binding domain (PTB)"/>
    <property type="match status" value="1"/>
</dbReference>
<feature type="domain" description="VASt" evidence="7">
    <location>
        <begin position="906"/>
        <end position="1076"/>
    </location>
</feature>